<gene>
    <name evidence="2" type="ORF">AAEO58_08830</name>
</gene>
<accession>A0ABU9I6Y7</accession>
<feature type="chain" id="PRO_5047142569" evidence="1">
    <location>
        <begin position="20"/>
        <end position="128"/>
    </location>
</feature>
<dbReference type="RefSeq" id="WP_341683082.1">
    <property type="nucleotide sequence ID" value="NZ_JBBYHT010000003.1"/>
</dbReference>
<proteinExistence type="predicted"/>
<dbReference type="Proteomes" id="UP001393056">
    <property type="component" value="Unassembled WGS sequence"/>
</dbReference>
<protein>
    <submittedName>
        <fullName evidence="2">Uncharacterized protein</fullName>
    </submittedName>
</protein>
<name>A0ABU9I6Y7_9FLAO</name>
<sequence>MKNILSFLLVLLTFMSVVAQNSNEKNYNLPPGFIISSKRVIYDLSFKLDNTKPVVNYSQSDLKVLKDLTVEELEKYKSQLGDYYKYCKEGIAYVDSLSDKVKSIFTLTEIWYIYVFDQNLKNKLLTIK</sequence>
<keyword evidence="3" id="KW-1185">Reference proteome</keyword>
<feature type="signal peptide" evidence="1">
    <location>
        <begin position="1"/>
        <end position="19"/>
    </location>
</feature>
<evidence type="ECO:0000256" key="1">
    <source>
        <dbReference type="SAM" id="SignalP"/>
    </source>
</evidence>
<dbReference type="EMBL" id="JBBYHT010000003">
    <property type="protein sequence ID" value="MEL1248147.1"/>
    <property type="molecule type" value="Genomic_DNA"/>
</dbReference>
<evidence type="ECO:0000313" key="2">
    <source>
        <dbReference type="EMBL" id="MEL1248147.1"/>
    </source>
</evidence>
<evidence type="ECO:0000313" key="3">
    <source>
        <dbReference type="Proteomes" id="UP001393056"/>
    </source>
</evidence>
<reference evidence="2 3" key="1">
    <citation type="submission" date="2024-04" db="EMBL/GenBank/DDBJ databases">
        <title>Flavobacterium sp. DGU41 16S ribosomal RNA gene Genome sequencing and assembly.</title>
        <authorList>
            <person name="Park S."/>
        </authorList>
    </citation>
    <scope>NUCLEOTIDE SEQUENCE [LARGE SCALE GENOMIC DNA]</scope>
    <source>
        <strain evidence="2 3">DGU41</strain>
    </source>
</reference>
<keyword evidence="1" id="KW-0732">Signal</keyword>
<comment type="caution">
    <text evidence="2">The sequence shown here is derived from an EMBL/GenBank/DDBJ whole genome shotgun (WGS) entry which is preliminary data.</text>
</comment>
<organism evidence="2 3">
    <name type="scientific">Flavobacterium helocola</name>
    <dbReference type="NCBI Taxonomy" id="3139139"/>
    <lineage>
        <taxon>Bacteria</taxon>
        <taxon>Pseudomonadati</taxon>
        <taxon>Bacteroidota</taxon>
        <taxon>Flavobacteriia</taxon>
        <taxon>Flavobacteriales</taxon>
        <taxon>Flavobacteriaceae</taxon>
        <taxon>Flavobacterium</taxon>
    </lineage>
</organism>